<evidence type="ECO:0000313" key="5">
    <source>
        <dbReference type="EMBL" id="GGK80927.1"/>
    </source>
</evidence>
<organism evidence="5 6">
    <name type="scientific">Mangrovihabitans endophyticus</name>
    <dbReference type="NCBI Taxonomy" id="1751298"/>
    <lineage>
        <taxon>Bacteria</taxon>
        <taxon>Bacillati</taxon>
        <taxon>Actinomycetota</taxon>
        <taxon>Actinomycetes</taxon>
        <taxon>Micromonosporales</taxon>
        <taxon>Micromonosporaceae</taxon>
        <taxon>Mangrovihabitans</taxon>
    </lineage>
</organism>
<feature type="signal peptide" evidence="3">
    <location>
        <begin position="1"/>
        <end position="19"/>
    </location>
</feature>
<dbReference type="InterPro" id="IPR013595">
    <property type="entry name" value="Pept_S33_TAP-like_C"/>
</dbReference>
<comment type="caution">
    <text evidence="5">The sequence shown here is derived from an EMBL/GenBank/DDBJ whole genome shotgun (WGS) entry which is preliminary data.</text>
</comment>
<dbReference type="Pfam" id="PF08386">
    <property type="entry name" value="Abhydrolase_4"/>
    <property type="match status" value="1"/>
</dbReference>
<feature type="chain" id="PRO_5039082097" evidence="3">
    <location>
        <begin position="20"/>
        <end position="460"/>
    </location>
</feature>
<protein>
    <submittedName>
        <fullName evidence="5">Peptidase</fullName>
    </submittedName>
</protein>
<dbReference type="Gene3D" id="3.40.50.1820">
    <property type="entry name" value="alpha/beta hydrolase"/>
    <property type="match status" value="1"/>
</dbReference>
<keyword evidence="6" id="KW-1185">Reference proteome</keyword>
<dbReference type="EMBL" id="BMMX01000003">
    <property type="protein sequence ID" value="GGK80927.1"/>
    <property type="molecule type" value="Genomic_DNA"/>
</dbReference>
<dbReference type="InterPro" id="IPR051601">
    <property type="entry name" value="Serine_prot/Carboxylest_S33"/>
</dbReference>
<dbReference type="Proteomes" id="UP000656042">
    <property type="component" value="Unassembled WGS sequence"/>
</dbReference>
<feature type="domain" description="Peptidase S33 tripeptidyl aminopeptidase-like C-terminal" evidence="4">
    <location>
        <begin position="364"/>
        <end position="455"/>
    </location>
</feature>
<evidence type="ECO:0000256" key="3">
    <source>
        <dbReference type="SAM" id="SignalP"/>
    </source>
</evidence>
<proteinExistence type="inferred from homology"/>
<reference evidence="5" key="1">
    <citation type="journal article" date="2014" name="Int. J. Syst. Evol. Microbiol.">
        <title>Complete genome sequence of Corynebacterium casei LMG S-19264T (=DSM 44701T), isolated from a smear-ripened cheese.</title>
        <authorList>
            <consortium name="US DOE Joint Genome Institute (JGI-PGF)"/>
            <person name="Walter F."/>
            <person name="Albersmeier A."/>
            <person name="Kalinowski J."/>
            <person name="Ruckert C."/>
        </authorList>
    </citation>
    <scope>NUCLEOTIDE SEQUENCE</scope>
    <source>
        <strain evidence="5">CGMCC 4.7299</strain>
    </source>
</reference>
<evidence type="ECO:0000256" key="2">
    <source>
        <dbReference type="ARBA" id="ARBA00022801"/>
    </source>
</evidence>
<evidence type="ECO:0000313" key="6">
    <source>
        <dbReference type="Proteomes" id="UP000656042"/>
    </source>
</evidence>
<dbReference type="PANTHER" id="PTHR43248">
    <property type="entry name" value="2-SUCCINYL-6-HYDROXY-2,4-CYCLOHEXADIENE-1-CARBOXYLATE SYNTHASE"/>
    <property type="match status" value="1"/>
</dbReference>
<evidence type="ECO:0000256" key="1">
    <source>
        <dbReference type="ARBA" id="ARBA00010088"/>
    </source>
</evidence>
<reference evidence="5" key="2">
    <citation type="submission" date="2020-09" db="EMBL/GenBank/DDBJ databases">
        <authorList>
            <person name="Sun Q."/>
            <person name="Zhou Y."/>
        </authorList>
    </citation>
    <scope>NUCLEOTIDE SEQUENCE</scope>
    <source>
        <strain evidence="5">CGMCC 4.7299</strain>
    </source>
</reference>
<dbReference type="InterPro" id="IPR029058">
    <property type="entry name" value="AB_hydrolase_fold"/>
</dbReference>
<dbReference type="RefSeq" id="WP_189078219.1">
    <property type="nucleotide sequence ID" value="NZ_BMMX01000003.1"/>
</dbReference>
<sequence length="460" mass="49453">MPSFALTVSAVLLSATALAAAPARADPSTLDWQSCAANAAAQCASLRLPADWADPRGPSFDLAVARLPATDPAERIGTLVFGPGGPGDSGVRWVTGGATRFQDDIRRRFDILSFDPRGVGGSNPVVCPPDPPGEQPAPVLTSQADFDARLAYNRRRWARCRAMTGPVFDHADTAGTVRDLEALRVALGESTLTFHGSSYGNVLGEQYAERYPNRVRAMVLESVTDHGVVGTAGFLRTQAWAQQDAFDDFVGWCDAHPECALHGRDVRAVWADLLSRARAGTLGLTPFDLVVNLLRDTRDPDYARLAETMADPSGAIRGLPPLNDAAFCGDWSLPVRDYRDYAAQVRRATVVAPDLPYPAAVFAPATCLGWPQPPANPQHRLRVRTAVPLLLLNARHDPATGLNWATDVARQLGDRGVLVVYQGAGHGAYSLSDCMRRIADRYLIERVVPRRGTACAAVTG</sequence>
<name>A0A8J3BWI4_9ACTN</name>
<keyword evidence="2" id="KW-0378">Hydrolase</keyword>
<keyword evidence="3" id="KW-0732">Signal</keyword>
<accession>A0A8J3BWI4</accession>
<dbReference type="AlphaFoldDB" id="A0A8J3BWI4"/>
<dbReference type="PANTHER" id="PTHR43248:SF30">
    <property type="entry name" value="AB HYDROLASE-1 DOMAIN-CONTAINING PROTEIN"/>
    <property type="match status" value="1"/>
</dbReference>
<evidence type="ECO:0000259" key="4">
    <source>
        <dbReference type="Pfam" id="PF08386"/>
    </source>
</evidence>
<gene>
    <name evidence="5" type="ORF">GCM10012284_13620</name>
</gene>
<dbReference type="SUPFAM" id="SSF53474">
    <property type="entry name" value="alpha/beta-Hydrolases"/>
    <property type="match status" value="1"/>
</dbReference>
<dbReference type="GO" id="GO:0016787">
    <property type="term" value="F:hydrolase activity"/>
    <property type="evidence" value="ECO:0007669"/>
    <property type="project" value="UniProtKB-KW"/>
</dbReference>
<comment type="similarity">
    <text evidence="1">Belongs to the peptidase S33 family.</text>
</comment>